<name>A0A6N8CRB3_9BACI</name>
<reference evidence="1 2" key="1">
    <citation type="submission" date="2019-11" db="EMBL/GenBank/DDBJ databases">
        <title>Terrilactibacillus tamarindus sp. nov. BCM23-1 isolated from bark of Tamarindus indica.</title>
        <authorList>
            <person name="Kingkaew E."/>
            <person name="Tanasupawat S."/>
        </authorList>
    </citation>
    <scope>NUCLEOTIDE SEQUENCE [LARGE SCALE GENOMIC DNA]</scope>
    <source>
        <strain evidence="1 2">BCM23-1</strain>
    </source>
</reference>
<dbReference type="AlphaFoldDB" id="A0A6N8CRB3"/>
<dbReference type="GO" id="GO:0003677">
    <property type="term" value="F:DNA binding"/>
    <property type="evidence" value="ECO:0007669"/>
    <property type="project" value="InterPro"/>
</dbReference>
<protein>
    <submittedName>
        <fullName evidence="1">XRE family transcriptional regulator</fullName>
    </submittedName>
</protein>
<dbReference type="SUPFAM" id="SSF47413">
    <property type="entry name" value="lambda repressor-like DNA-binding domains"/>
    <property type="match status" value="1"/>
</dbReference>
<organism evidence="1 2">
    <name type="scientific">Terrilactibacillus tamarindi</name>
    <dbReference type="NCBI Taxonomy" id="2599694"/>
    <lineage>
        <taxon>Bacteria</taxon>
        <taxon>Bacillati</taxon>
        <taxon>Bacillota</taxon>
        <taxon>Bacilli</taxon>
        <taxon>Bacillales</taxon>
        <taxon>Bacillaceae</taxon>
        <taxon>Terrilactibacillus</taxon>
    </lineage>
</organism>
<dbReference type="RefSeq" id="WP_155220227.1">
    <property type="nucleotide sequence ID" value="NZ_WNHB01000019.1"/>
</dbReference>
<dbReference type="CDD" id="cd00093">
    <property type="entry name" value="HTH_XRE"/>
    <property type="match status" value="1"/>
</dbReference>
<gene>
    <name evidence="1" type="ORF">GMB86_11870</name>
</gene>
<evidence type="ECO:0000313" key="2">
    <source>
        <dbReference type="Proteomes" id="UP000440978"/>
    </source>
</evidence>
<dbReference type="OrthoDB" id="2905717at2"/>
<evidence type="ECO:0000313" key="1">
    <source>
        <dbReference type="EMBL" id="MTT32704.1"/>
    </source>
</evidence>
<dbReference type="InterPro" id="IPR010982">
    <property type="entry name" value="Lambda_DNA-bd_dom_sf"/>
</dbReference>
<dbReference type="Gene3D" id="1.10.260.40">
    <property type="entry name" value="lambda repressor-like DNA-binding domains"/>
    <property type="match status" value="1"/>
</dbReference>
<accession>A0A6N8CRB3</accession>
<proteinExistence type="predicted"/>
<comment type="caution">
    <text evidence="1">The sequence shown here is derived from an EMBL/GenBank/DDBJ whole genome shotgun (WGS) entry which is preliminary data.</text>
</comment>
<dbReference type="EMBL" id="WNHB01000019">
    <property type="protein sequence ID" value="MTT32704.1"/>
    <property type="molecule type" value="Genomic_DNA"/>
</dbReference>
<dbReference type="Proteomes" id="UP000440978">
    <property type="component" value="Unassembled WGS sequence"/>
</dbReference>
<dbReference type="InterPro" id="IPR001387">
    <property type="entry name" value="Cro/C1-type_HTH"/>
</dbReference>
<keyword evidence="2" id="KW-1185">Reference proteome</keyword>
<sequence>MTTKDDYIVKRYLNKIKIKEIAKYIQCDPSLISKYEHGKANMDKQKIIKYKEYIDQKIRSCKDE</sequence>